<evidence type="ECO:0000313" key="16">
    <source>
        <dbReference type="EMBL" id="KAJ1131460.1"/>
    </source>
</evidence>
<dbReference type="InterPro" id="IPR013625">
    <property type="entry name" value="PTB"/>
</dbReference>
<dbReference type="CDD" id="cd11764">
    <property type="entry name" value="SH3_Eps8"/>
    <property type="match status" value="1"/>
</dbReference>
<accession>A0AAV7PTU7</accession>
<dbReference type="Gene3D" id="1.10.150.50">
    <property type="entry name" value="Transcription Factor, Ets-1"/>
    <property type="match status" value="1"/>
</dbReference>
<evidence type="ECO:0000256" key="8">
    <source>
        <dbReference type="ARBA" id="ARBA00065375"/>
    </source>
</evidence>
<feature type="domain" description="PID" evidence="14">
    <location>
        <begin position="87"/>
        <end position="206"/>
    </location>
</feature>
<dbReference type="GO" id="GO:0031982">
    <property type="term" value="C:vesicle"/>
    <property type="evidence" value="ECO:0007669"/>
    <property type="project" value="TreeGrafter"/>
</dbReference>
<dbReference type="Proteomes" id="UP001066276">
    <property type="component" value="Chromosome 7"/>
</dbReference>
<evidence type="ECO:0000256" key="7">
    <source>
        <dbReference type="ARBA" id="ARBA00058563"/>
    </source>
</evidence>
<dbReference type="PANTHER" id="PTHR12287">
    <property type="entry name" value="EPIDERMAL GROWTH FACTOR RECEPTOR KINASE SUBSTRATE EPS8-RELATED PROTEIN"/>
    <property type="match status" value="1"/>
</dbReference>
<dbReference type="PANTHER" id="PTHR12287:SF19">
    <property type="entry name" value="EPIDERMAL GROWTH FACTOR RECEPTOR KINASE SUBSTRATE 8-LIKE PROTEIN 1"/>
    <property type="match status" value="1"/>
</dbReference>
<dbReference type="GO" id="GO:0005737">
    <property type="term" value="C:cytoplasm"/>
    <property type="evidence" value="ECO:0007669"/>
    <property type="project" value="UniProtKB-SubCell"/>
</dbReference>
<dbReference type="SUPFAM" id="SSF50044">
    <property type="entry name" value="SH3-domain"/>
    <property type="match status" value="1"/>
</dbReference>
<dbReference type="SMART" id="SM00326">
    <property type="entry name" value="SH3"/>
    <property type="match status" value="1"/>
</dbReference>
<feature type="region of interest" description="Disordered" evidence="13">
    <location>
        <begin position="230"/>
        <end position="269"/>
    </location>
</feature>
<feature type="compositionally biased region" description="Basic and acidic residues" evidence="13">
    <location>
        <begin position="853"/>
        <end position="874"/>
    </location>
</feature>
<dbReference type="FunFam" id="2.30.29.30:FF:000261">
    <property type="entry name" value="Epidermal growth factor receptor kinase substrate 8-like protein 1"/>
    <property type="match status" value="1"/>
</dbReference>
<dbReference type="InterPro" id="IPR006020">
    <property type="entry name" value="PTB/PI_dom"/>
</dbReference>
<dbReference type="InterPro" id="IPR036028">
    <property type="entry name" value="SH3-like_dom_sf"/>
</dbReference>
<comment type="function">
    <text evidence="7">Stimulates guanine exchange activity of SOS1. May play a role in membrane ruffling and remodeling of the actin cytoskeleton.</text>
</comment>
<protein>
    <recommendedName>
        <fullName evidence="9">Epidermal growth factor receptor kinase substrate 8-like protein 1</fullName>
    </recommendedName>
    <alternativeName>
        <fullName evidence="10">Epidermal growth factor receptor pathway substrate 8-related protein 1</fullName>
    </alternativeName>
</protein>
<dbReference type="GO" id="GO:0007266">
    <property type="term" value="P:Rho protein signal transduction"/>
    <property type="evidence" value="ECO:0007669"/>
    <property type="project" value="TreeGrafter"/>
</dbReference>
<feature type="region of interest" description="Disordered" evidence="13">
    <location>
        <begin position="311"/>
        <end position="334"/>
    </location>
</feature>
<dbReference type="GO" id="GO:0035023">
    <property type="term" value="P:regulation of Rho protein signal transduction"/>
    <property type="evidence" value="ECO:0007669"/>
    <property type="project" value="TreeGrafter"/>
</dbReference>
<evidence type="ECO:0000259" key="14">
    <source>
        <dbReference type="PROSITE" id="PS01179"/>
    </source>
</evidence>
<dbReference type="InterPro" id="IPR013761">
    <property type="entry name" value="SAM/pointed_sf"/>
</dbReference>
<feature type="compositionally biased region" description="Polar residues" evidence="13">
    <location>
        <begin position="230"/>
        <end position="255"/>
    </location>
</feature>
<dbReference type="Pfam" id="PF18016">
    <property type="entry name" value="SAM_3"/>
    <property type="match status" value="1"/>
</dbReference>
<feature type="region of interest" description="Disordered" evidence="13">
    <location>
        <begin position="1"/>
        <end position="67"/>
    </location>
</feature>
<feature type="region of interest" description="Disordered" evidence="13">
    <location>
        <begin position="558"/>
        <end position="587"/>
    </location>
</feature>
<dbReference type="SUPFAM" id="SSF50729">
    <property type="entry name" value="PH domain-like"/>
    <property type="match status" value="1"/>
</dbReference>
<dbReference type="InterPro" id="IPR011993">
    <property type="entry name" value="PH-like_dom_sf"/>
</dbReference>
<dbReference type="Gene3D" id="2.30.30.40">
    <property type="entry name" value="SH3 Domains"/>
    <property type="match status" value="1"/>
</dbReference>
<gene>
    <name evidence="16" type="ORF">NDU88_009797</name>
</gene>
<feature type="region of interest" description="Disordered" evidence="13">
    <location>
        <begin position="657"/>
        <end position="688"/>
    </location>
</feature>
<comment type="similarity">
    <text evidence="2">Belongs to the EPS8 family.</text>
</comment>
<feature type="coiled-coil region" evidence="12">
    <location>
        <begin position="801"/>
        <end position="828"/>
    </location>
</feature>
<dbReference type="EMBL" id="JANPWB010000011">
    <property type="protein sequence ID" value="KAJ1131460.1"/>
    <property type="molecule type" value="Genomic_DNA"/>
</dbReference>
<dbReference type="InterPro" id="IPR041418">
    <property type="entry name" value="SAM_3"/>
</dbReference>
<proteinExistence type="inferred from homology"/>
<dbReference type="Gene3D" id="2.30.29.30">
    <property type="entry name" value="Pleckstrin-homology domain (PH domain)/Phosphotyrosine-binding domain (PTB)"/>
    <property type="match status" value="1"/>
</dbReference>
<feature type="domain" description="SH3" evidence="15">
    <location>
        <begin position="588"/>
        <end position="647"/>
    </location>
</feature>
<evidence type="ECO:0000256" key="6">
    <source>
        <dbReference type="ARBA" id="ARBA00023054"/>
    </source>
</evidence>
<keyword evidence="6 12" id="KW-0175">Coiled coil</keyword>
<dbReference type="GO" id="GO:0032587">
    <property type="term" value="C:ruffle membrane"/>
    <property type="evidence" value="ECO:0007669"/>
    <property type="project" value="TreeGrafter"/>
</dbReference>
<reference evidence="16" key="1">
    <citation type="journal article" date="2022" name="bioRxiv">
        <title>Sequencing and chromosome-scale assembly of the giantPleurodeles waltlgenome.</title>
        <authorList>
            <person name="Brown T."/>
            <person name="Elewa A."/>
            <person name="Iarovenko S."/>
            <person name="Subramanian E."/>
            <person name="Araus A.J."/>
            <person name="Petzold A."/>
            <person name="Susuki M."/>
            <person name="Suzuki K.-i.T."/>
            <person name="Hayashi T."/>
            <person name="Toyoda A."/>
            <person name="Oliveira C."/>
            <person name="Osipova E."/>
            <person name="Leigh N.D."/>
            <person name="Simon A."/>
            <person name="Yun M.H."/>
        </authorList>
    </citation>
    <scope>NUCLEOTIDE SEQUENCE</scope>
    <source>
        <strain evidence="16">20211129_DDA</strain>
        <tissue evidence="16">Liver</tissue>
    </source>
</reference>
<dbReference type="InterPro" id="IPR033928">
    <property type="entry name" value="EPS8_PTB"/>
</dbReference>
<evidence type="ECO:0000256" key="3">
    <source>
        <dbReference type="ARBA" id="ARBA00022443"/>
    </source>
</evidence>
<dbReference type="Pfam" id="PF08416">
    <property type="entry name" value="PTB"/>
    <property type="match status" value="1"/>
</dbReference>
<comment type="subcellular location">
    <subcellularLocation>
        <location evidence="1">Cytoplasm</location>
    </subcellularLocation>
</comment>
<comment type="caution">
    <text evidence="16">The sequence shown here is derived from an EMBL/GenBank/DDBJ whole genome shotgun (WGS) entry which is preliminary data.</text>
</comment>
<dbReference type="PROSITE" id="PS50002">
    <property type="entry name" value="SH3"/>
    <property type="match status" value="1"/>
</dbReference>
<sequence length="939" mass="105043">MTDGRRPRSNRGLTGGGFHDHRGARRTRQTGAAAVTLDRMQSPRQSPLHSPMPSPSGSTNGLGKPSAKSIYEQRKRYSNFIMADVSQYNVNHLVTFTIDEDDDVHTVEDAIRKLAAMDSKGKIWVQEMLLQVNTSSVKLLDVESKDELEEYSLSAIQRCETVLPSGRPRSLLVLVCQDHYQPQPDVHFFQCDQVGAELIKEDINSAVMDLKSGQNLKRPEALRMNQEILSQQNRSPARSPNMTQGAFSYSPYNSRRQQHQEPVEPSDVLQRGASRYTPIQATAVVGPPPQIVVLNNDIYTLPQRTPSLVQPVQNTQEPSPVPTPLATQTSPAQQRAHTGPISLTVPTQQRNGQAVVDGAHQVDSTALRNEREVELLNHNFDDIENFVSKLQKSAEAFKVLDQRKKTRRNKKSTSGEGLLTIRAKPPALEEYVDALQKFKYCFSLLAKLKTNIVNPSSTELAQFLFAPLKTVVDSSGGVQLAQEVKSPMLTKEAISLLKESLNDDQMELWQSLGPNWTKPRVEFGRDYAMPYTPTFKSGWEPPQFDIDGKPWEDPVEVQHRHEELRSQQSASQIVRPPPPPTINGHGEADVKRMSCNYDFVARNSNELSVLQGEVIQVIDDSKKWWKVQNNYGQVGYVPYNILAPVPTFENTDSRINGAPSVHFKKTPPPTPPKKNVSMQPSTQWGSMDSLNVQHKPEPAKPKQVNSMNEELLLRLANGRTAPQKSFSVNRTSDTSMTLSDESSTSDVKAWLQAKGFNPLTVNSLGVLNGAQLFTLQKEEFKAVSPEEGARVYSQVMVQKALLEDSRKISELEAVMEKQKKKVDEEIEQPSRREPRCLKGLPTRPSWLAFGSGTEERKMTDGKKKEGVDDREFRDVSSGSPSWAEPTAPSADCRPKENRKKPVVPSWDKGDRLREARRKCQPCIRRSVADAGAWGFPGQD</sequence>
<organism evidence="16 17">
    <name type="scientific">Pleurodeles waltl</name>
    <name type="common">Iberian ribbed newt</name>
    <dbReference type="NCBI Taxonomy" id="8319"/>
    <lineage>
        <taxon>Eukaryota</taxon>
        <taxon>Metazoa</taxon>
        <taxon>Chordata</taxon>
        <taxon>Craniata</taxon>
        <taxon>Vertebrata</taxon>
        <taxon>Euteleostomi</taxon>
        <taxon>Amphibia</taxon>
        <taxon>Batrachia</taxon>
        <taxon>Caudata</taxon>
        <taxon>Salamandroidea</taxon>
        <taxon>Salamandridae</taxon>
        <taxon>Pleurodelinae</taxon>
        <taxon>Pleurodeles</taxon>
    </lineage>
</organism>
<dbReference type="CDD" id="cd01210">
    <property type="entry name" value="PTB_EPS8"/>
    <property type="match status" value="1"/>
</dbReference>
<keyword evidence="3 11" id="KW-0728">SH3 domain</keyword>
<dbReference type="Pfam" id="PF00018">
    <property type="entry name" value="SH3_1"/>
    <property type="match status" value="1"/>
</dbReference>
<keyword evidence="4" id="KW-0963">Cytoplasm</keyword>
<dbReference type="InterPro" id="IPR039801">
    <property type="entry name" value="EPS8-like"/>
</dbReference>
<dbReference type="GO" id="GO:0003779">
    <property type="term" value="F:actin binding"/>
    <property type="evidence" value="ECO:0007669"/>
    <property type="project" value="TreeGrafter"/>
</dbReference>
<evidence type="ECO:0000256" key="5">
    <source>
        <dbReference type="ARBA" id="ARBA00022553"/>
    </source>
</evidence>
<dbReference type="CDD" id="cd09540">
    <property type="entry name" value="SAM_EPS8-like"/>
    <property type="match status" value="1"/>
</dbReference>
<name>A0AAV7PTU7_PLEWA</name>
<dbReference type="InterPro" id="IPR001452">
    <property type="entry name" value="SH3_domain"/>
</dbReference>
<feature type="compositionally biased region" description="Polar residues" evidence="13">
    <location>
        <begin position="325"/>
        <end position="334"/>
    </location>
</feature>
<dbReference type="SMART" id="SM00462">
    <property type="entry name" value="PTB"/>
    <property type="match status" value="1"/>
</dbReference>
<evidence type="ECO:0000256" key="13">
    <source>
        <dbReference type="SAM" id="MobiDB-lite"/>
    </source>
</evidence>
<evidence type="ECO:0000256" key="4">
    <source>
        <dbReference type="ARBA" id="ARBA00022490"/>
    </source>
</evidence>
<evidence type="ECO:0000313" key="17">
    <source>
        <dbReference type="Proteomes" id="UP001066276"/>
    </source>
</evidence>
<keyword evidence="5" id="KW-0597">Phosphoprotein</keyword>
<dbReference type="AlphaFoldDB" id="A0AAV7PTU7"/>
<evidence type="ECO:0000256" key="2">
    <source>
        <dbReference type="ARBA" id="ARBA00006197"/>
    </source>
</evidence>
<dbReference type="PROSITE" id="PS01179">
    <property type="entry name" value="PID"/>
    <property type="match status" value="1"/>
</dbReference>
<evidence type="ECO:0000256" key="10">
    <source>
        <dbReference type="ARBA" id="ARBA00077699"/>
    </source>
</evidence>
<evidence type="ECO:0000256" key="12">
    <source>
        <dbReference type="SAM" id="Coils"/>
    </source>
</evidence>
<comment type="subunit">
    <text evidence="8">Interacts with ABI1. Part of a complex that contains SOS1, ABI1 and EPS8L2. Associates with F-actin.</text>
</comment>
<dbReference type="InterPro" id="IPR055093">
    <property type="entry name" value="EPS8_2nd"/>
</dbReference>
<evidence type="ECO:0000256" key="1">
    <source>
        <dbReference type="ARBA" id="ARBA00004496"/>
    </source>
</evidence>
<dbReference type="GO" id="GO:1900029">
    <property type="term" value="P:positive regulation of ruffle assembly"/>
    <property type="evidence" value="ECO:0007669"/>
    <property type="project" value="TreeGrafter"/>
</dbReference>
<dbReference type="Pfam" id="PF22975">
    <property type="entry name" value="EPS8_2nd"/>
    <property type="match status" value="1"/>
</dbReference>
<dbReference type="FunFam" id="2.30.30.40:FF:000071">
    <property type="entry name" value="Epidermal growth factor receptor kinase substrate 8"/>
    <property type="match status" value="1"/>
</dbReference>
<evidence type="ECO:0000256" key="11">
    <source>
        <dbReference type="PROSITE-ProRule" id="PRU00192"/>
    </source>
</evidence>
<feature type="region of interest" description="Disordered" evidence="13">
    <location>
        <begin position="847"/>
        <end position="909"/>
    </location>
</feature>
<evidence type="ECO:0000259" key="15">
    <source>
        <dbReference type="PROSITE" id="PS50002"/>
    </source>
</evidence>
<keyword evidence="17" id="KW-1185">Reference proteome</keyword>
<feature type="compositionally biased region" description="Polar residues" evidence="13">
    <location>
        <begin position="676"/>
        <end position="688"/>
    </location>
</feature>
<evidence type="ECO:0000256" key="9">
    <source>
        <dbReference type="ARBA" id="ARBA00067142"/>
    </source>
</evidence>
<dbReference type="FunFam" id="1.10.150.50:FF:000023">
    <property type="entry name" value="Epidermal growth factor receptor kinase substrate 8"/>
    <property type="match status" value="1"/>
</dbReference>
<dbReference type="InterPro" id="IPR035462">
    <property type="entry name" value="Eps8_SH3"/>
</dbReference>